<dbReference type="Proteomes" id="UP000801492">
    <property type="component" value="Unassembled WGS sequence"/>
</dbReference>
<organism evidence="2 3">
    <name type="scientific">Ignelater luminosus</name>
    <name type="common">Cucubano</name>
    <name type="synonym">Pyrophorus luminosus</name>
    <dbReference type="NCBI Taxonomy" id="2038154"/>
    <lineage>
        <taxon>Eukaryota</taxon>
        <taxon>Metazoa</taxon>
        <taxon>Ecdysozoa</taxon>
        <taxon>Arthropoda</taxon>
        <taxon>Hexapoda</taxon>
        <taxon>Insecta</taxon>
        <taxon>Pterygota</taxon>
        <taxon>Neoptera</taxon>
        <taxon>Endopterygota</taxon>
        <taxon>Coleoptera</taxon>
        <taxon>Polyphaga</taxon>
        <taxon>Elateriformia</taxon>
        <taxon>Elateroidea</taxon>
        <taxon>Elateridae</taxon>
        <taxon>Agrypninae</taxon>
        <taxon>Pyrophorini</taxon>
        <taxon>Ignelater</taxon>
    </lineage>
</organism>
<evidence type="ECO:0000256" key="1">
    <source>
        <dbReference type="SAM" id="MobiDB-lite"/>
    </source>
</evidence>
<feature type="region of interest" description="Disordered" evidence="1">
    <location>
        <begin position="1"/>
        <end position="35"/>
    </location>
</feature>
<sequence>MNAKHPARRVRRRARSGANQGQQSTQGSPEQGHRGLVLHAVETPLSIAVEMRGRRSFPEAGTGSVFSAKLHFD</sequence>
<name>A0A8K0G4W6_IGNLU</name>
<protein>
    <submittedName>
        <fullName evidence="2">Uncharacterized protein</fullName>
    </submittedName>
</protein>
<dbReference type="AlphaFoldDB" id="A0A8K0G4W6"/>
<accession>A0A8K0G4W6</accession>
<proteinExistence type="predicted"/>
<keyword evidence="3" id="KW-1185">Reference proteome</keyword>
<dbReference type="EMBL" id="VTPC01023061">
    <property type="protein sequence ID" value="KAF2891780.1"/>
    <property type="molecule type" value="Genomic_DNA"/>
</dbReference>
<reference evidence="2" key="1">
    <citation type="submission" date="2019-08" db="EMBL/GenBank/DDBJ databases">
        <title>The genome of the North American firefly Photinus pyralis.</title>
        <authorList>
            <consortium name="Photinus pyralis genome working group"/>
            <person name="Fallon T.R."/>
            <person name="Sander Lower S.E."/>
            <person name="Weng J.-K."/>
        </authorList>
    </citation>
    <scope>NUCLEOTIDE SEQUENCE</scope>
    <source>
        <strain evidence="2">TRF0915ILg1</strain>
        <tissue evidence="2">Whole body</tissue>
    </source>
</reference>
<feature type="compositionally biased region" description="Polar residues" evidence="1">
    <location>
        <begin position="17"/>
        <end position="29"/>
    </location>
</feature>
<feature type="compositionally biased region" description="Basic residues" evidence="1">
    <location>
        <begin position="1"/>
        <end position="15"/>
    </location>
</feature>
<comment type="caution">
    <text evidence="2">The sequence shown here is derived from an EMBL/GenBank/DDBJ whole genome shotgun (WGS) entry which is preliminary data.</text>
</comment>
<gene>
    <name evidence="2" type="ORF">ILUMI_14393</name>
</gene>
<evidence type="ECO:0000313" key="3">
    <source>
        <dbReference type="Proteomes" id="UP000801492"/>
    </source>
</evidence>
<evidence type="ECO:0000313" key="2">
    <source>
        <dbReference type="EMBL" id="KAF2891780.1"/>
    </source>
</evidence>